<protein>
    <submittedName>
        <fullName evidence="1">Uncharacterized protein</fullName>
    </submittedName>
</protein>
<gene>
    <name evidence="1" type="ORF">ENM99_05780</name>
</gene>
<comment type="caution">
    <text evidence="1">The sequence shown here is derived from an EMBL/GenBank/DDBJ whole genome shotgun (WGS) entry which is preliminary data.</text>
</comment>
<proteinExistence type="predicted"/>
<organism evidence="1">
    <name type="scientific">Desulfurella acetivorans</name>
    <dbReference type="NCBI Taxonomy" id="33002"/>
    <lineage>
        <taxon>Bacteria</taxon>
        <taxon>Pseudomonadati</taxon>
        <taxon>Campylobacterota</taxon>
        <taxon>Desulfurellia</taxon>
        <taxon>Desulfurellales</taxon>
        <taxon>Desulfurellaceae</taxon>
        <taxon>Desulfurella</taxon>
    </lineage>
</organism>
<reference evidence="1" key="1">
    <citation type="journal article" date="2020" name="mSystems">
        <title>Genome- and Community-Level Interaction Insights into Carbon Utilization and Element Cycling Functions of Hydrothermarchaeota in Hydrothermal Sediment.</title>
        <authorList>
            <person name="Zhou Z."/>
            <person name="Liu Y."/>
            <person name="Xu W."/>
            <person name="Pan J."/>
            <person name="Luo Z.H."/>
            <person name="Li M."/>
        </authorList>
    </citation>
    <scope>NUCLEOTIDE SEQUENCE [LARGE SCALE GENOMIC DNA]</scope>
    <source>
        <strain evidence="1">SpSt-1135</strain>
    </source>
</reference>
<name>A0A7C6E8X9_DESAE</name>
<dbReference type="Proteomes" id="UP000886400">
    <property type="component" value="Unassembled WGS sequence"/>
</dbReference>
<sequence>MIKGIEWNDASDYTKSEIRSACMYYYGKDMFDKLGFDYGKDVLDKFVLESSIRSLSNLAVSYTLPLLGREHMEHMKKIKLKYKDSLEKFLIKEFKRKSSLF</sequence>
<dbReference type="EMBL" id="DRZX01000273">
    <property type="protein sequence ID" value="HHS49331.1"/>
    <property type="molecule type" value="Genomic_DNA"/>
</dbReference>
<dbReference type="AlphaFoldDB" id="A0A7C6E8X9"/>
<accession>A0A7C6E8X9</accession>
<evidence type="ECO:0000313" key="1">
    <source>
        <dbReference type="EMBL" id="HHS49331.1"/>
    </source>
</evidence>